<dbReference type="InterPro" id="IPR001034">
    <property type="entry name" value="DeoR_HTH"/>
</dbReference>
<dbReference type="InterPro" id="IPR036388">
    <property type="entry name" value="WH-like_DNA-bd_sf"/>
</dbReference>
<dbReference type="SMART" id="SM01134">
    <property type="entry name" value="DeoRC"/>
    <property type="match status" value="1"/>
</dbReference>
<organism evidence="5 6">
    <name type="scientific">Povalibacter uvarum</name>
    <dbReference type="NCBI Taxonomy" id="732238"/>
    <lineage>
        <taxon>Bacteria</taxon>
        <taxon>Pseudomonadati</taxon>
        <taxon>Pseudomonadota</taxon>
        <taxon>Gammaproteobacteria</taxon>
        <taxon>Steroidobacterales</taxon>
        <taxon>Steroidobacteraceae</taxon>
        <taxon>Povalibacter</taxon>
    </lineage>
</organism>
<keyword evidence="1" id="KW-0805">Transcription regulation</keyword>
<accession>A0A841HTB8</accession>
<dbReference type="InterPro" id="IPR036390">
    <property type="entry name" value="WH_DNA-bd_sf"/>
</dbReference>
<proteinExistence type="predicted"/>
<dbReference type="InterPro" id="IPR018356">
    <property type="entry name" value="Tscrpt_reg_HTH_DeoR_CS"/>
</dbReference>
<dbReference type="PROSITE" id="PS51000">
    <property type="entry name" value="HTH_DEOR_2"/>
    <property type="match status" value="1"/>
</dbReference>
<evidence type="ECO:0000256" key="3">
    <source>
        <dbReference type="ARBA" id="ARBA00023163"/>
    </source>
</evidence>
<gene>
    <name evidence="5" type="ORF">HNQ60_004350</name>
</gene>
<reference evidence="5 6" key="1">
    <citation type="submission" date="2020-08" db="EMBL/GenBank/DDBJ databases">
        <title>Genomic Encyclopedia of Type Strains, Phase IV (KMG-IV): sequencing the most valuable type-strain genomes for metagenomic binning, comparative biology and taxonomic classification.</title>
        <authorList>
            <person name="Goeker M."/>
        </authorList>
    </citation>
    <scope>NUCLEOTIDE SEQUENCE [LARGE SCALE GENOMIC DNA]</scope>
    <source>
        <strain evidence="5 6">DSM 26723</strain>
    </source>
</reference>
<sequence length="267" mass="29594">MLERERHHLILKLVEERSFVGVAELLELLDASEATIRRDINTLAERGELRRIRGGAEALRPRLQSHLVGMPFSVSQDIAVGQKRAIARAAAALINKGESIIINGGTTTFALVEFLADHDLDVLTNSFPIAAKLLATSRNRITLPGGTIYREQNIVLSPFSNDTIDNFWGHKLFTGCYGINRFGMMEADPLIVQAQTKLLKRTEEVIVMADSSKLRQKSAMIVTGLDRISTIITDDEAREEELEAFRTAGIKIILAKATDEDSQQKLA</sequence>
<dbReference type="PANTHER" id="PTHR30363">
    <property type="entry name" value="HTH-TYPE TRANSCRIPTIONAL REGULATOR SRLR-RELATED"/>
    <property type="match status" value="1"/>
</dbReference>
<dbReference type="PRINTS" id="PR00037">
    <property type="entry name" value="HTHLACR"/>
</dbReference>
<dbReference type="InterPro" id="IPR014036">
    <property type="entry name" value="DeoR-like_C"/>
</dbReference>
<dbReference type="Proteomes" id="UP000588068">
    <property type="component" value="Unassembled WGS sequence"/>
</dbReference>
<dbReference type="Pfam" id="PF00455">
    <property type="entry name" value="DeoRC"/>
    <property type="match status" value="1"/>
</dbReference>
<dbReference type="AlphaFoldDB" id="A0A841HTB8"/>
<keyword evidence="3" id="KW-0804">Transcription</keyword>
<dbReference type="RefSeq" id="WP_184334829.1">
    <property type="nucleotide sequence ID" value="NZ_JACHHZ010000005.1"/>
</dbReference>
<dbReference type="SUPFAM" id="SSF46785">
    <property type="entry name" value="Winged helix' DNA-binding domain"/>
    <property type="match status" value="1"/>
</dbReference>
<evidence type="ECO:0000313" key="5">
    <source>
        <dbReference type="EMBL" id="MBB6095460.1"/>
    </source>
</evidence>
<evidence type="ECO:0000256" key="2">
    <source>
        <dbReference type="ARBA" id="ARBA00023125"/>
    </source>
</evidence>
<dbReference type="Gene3D" id="1.10.10.10">
    <property type="entry name" value="Winged helix-like DNA-binding domain superfamily/Winged helix DNA-binding domain"/>
    <property type="match status" value="1"/>
</dbReference>
<keyword evidence="6" id="KW-1185">Reference proteome</keyword>
<evidence type="ECO:0000313" key="6">
    <source>
        <dbReference type="Proteomes" id="UP000588068"/>
    </source>
</evidence>
<dbReference type="SUPFAM" id="SSF100950">
    <property type="entry name" value="NagB/RpiA/CoA transferase-like"/>
    <property type="match status" value="1"/>
</dbReference>
<dbReference type="Pfam" id="PF08220">
    <property type="entry name" value="HTH_DeoR"/>
    <property type="match status" value="1"/>
</dbReference>
<dbReference type="InterPro" id="IPR037171">
    <property type="entry name" value="NagB/RpiA_transferase-like"/>
</dbReference>
<dbReference type="GO" id="GO:0003677">
    <property type="term" value="F:DNA binding"/>
    <property type="evidence" value="ECO:0007669"/>
    <property type="project" value="UniProtKB-KW"/>
</dbReference>
<dbReference type="GO" id="GO:0003700">
    <property type="term" value="F:DNA-binding transcription factor activity"/>
    <property type="evidence" value="ECO:0007669"/>
    <property type="project" value="InterPro"/>
</dbReference>
<dbReference type="PROSITE" id="PS00894">
    <property type="entry name" value="HTH_DEOR_1"/>
    <property type="match status" value="1"/>
</dbReference>
<feature type="domain" description="HTH deoR-type" evidence="4">
    <location>
        <begin position="3"/>
        <end position="58"/>
    </location>
</feature>
<evidence type="ECO:0000259" key="4">
    <source>
        <dbReference type="PROSITE" id="PS51000"/>
    </source>
</evidence>
<dbReference type="SMART" id="SM00420">
    <property type="entry name" value="HTH_DEOR"/>
    <property type="match status" value="1"/>
</dbReference>
<dbReference type="PANTHER" id="PTHR30363:SF55">
    <property type="entry name" value="HTH-TYPE TRANSCRIPTIONAL REGULATOR ULAR"/>
    <property type="match status" value="1"/>
</dbReference>
<evidence type="ECO:0000256" key="1">
    <source>
        <dbReference type="ARBA" id="ARBA00023015"/>
    </source>
</evidence>
<name>A0A841HTB8_9GAMM</name>
<protein>
    <submittedName>
        <fullName evidence="5">DeoR family ulaG and ulaABCDEF operon transcriptional repressor</fullName>
    </submittedName>
</protein>
<dbReference type="EMBL" id="JACHHZ010000005">
    <property type="protein sequence ID" value="MBB6095460.1"/>
    <property type="molecule type" value="Genomic_DNA"/>
</dbReference>
<comment type="caution">
    <text evidence="5">The sequence shown here is derived from an EMBL/GenBank/DDBJ whole genome shotgun (WGS) entry which is preliminary data.</text>
</comment>
<keyword evidence="2" id="KW-0238">DNA-binding</keyword>
<dbReference type="InterPro" id="IPR050313">
    <property type="entry name" value="Carb_Metab_HTH_regulators"/>
</dbReference>